<evidence type="ECO:0000313" key="9">
    <source>
        <dbReference type="Proteomes" id="UP001186944"/>
    </source>
</evidence>
<feature type="transmembrane region" description="Helical" evidence="7">
    <location>
        <begin position="115"/>
        <end position="135"/>
    </location>
</feature>
<evidence type="ECO:0000256" key="4">
    <source>
        <dbReference type="ARBA" id="ARBA00022847"/>
    </source>
</evidence>
<evidence type="ECO:0008006" key="10">
    <source>
        <dbReference type="Google" id="ProtNLM"/>
    </source>
</evidence>
<proteinExistence type="predicted"/>
<comment type="subcellular location">
    <subcellularLocation>
        <location evidence="1">Membrane</location>
        <topology evidence="1">Multi-pass membrane protein</topology>
    </subcellularLocation>
</comment>
<comment type="caution">
    <text evidence="8">The sequence shown here is derived from an EMBL/GenBank/DDBJ whole genome shotgun (WGS) entry which is preliminary data.</text>
</comment>
<keyword evidence="4" id="KW-0769">Symport</keyword>
<feature type="transmembrane region" description="Helical" evidence="7">
    <location>
        <begin position="297"/>
        <end position="318"/>
    </location>
</feature>
<accession>A0AA88Y7S5</accession>
<gene>
    <name evidence="8" type="ORF">FSP39_023717</name>
</gene>
<dbReference type="GO" id="GO:0015293">
    <property type="term" value="F:symporter activity"/>
    <property type="evidence" value="ECO:0007669"/>
    <property type="project" value="UniProtKB-KW"/>
</dbReference>
<dbReference type="InterPro" id="IPR050382">
    <property type="entry name" value="MFS_Na/Anion_cotransporter"/>
</dbReference>
<dbReference type="SUPFAM" id="SSF103473">
    <property type="entry name" value="MFS general substrate transporter"/>
    <property type="match status" value="1"/>
</dbReference>
<dbReference type="Gene3D" id="1.20.1250.20">
    <property type="entry name" value="MFS general substrate transporter like domains"/>
    <property type="match status" value="2"/>
</dbReference>
<dbReference type="Pfam" id="PF07690">
    <property type="entry name" value="MFS_1"/>
    <property type="match status" value="1"/>
</dbReference>
<evidence type="ECO:0000256" key="1">
    <source>
        <dbReference type="ARBA" id="ARBA00004141"/>
    </source>
</evidence>
<dbReference type="PANTHER" id="PTHR11662">
    <property type="entry name" value="SOLUTE CARRIER FAMILY 17"/>
    <property type="match status" value="1"/>
</dbReference>
<dbReference type="PANTHER" id="PTHR11662:SF399">
    <property type="entry name" value="FI19708P1-RELATED"/>
    <property type="match status" value="1"/>
</dbReference>
<dbReference type="FunFam" id="1.20.1250.20:FF:000003">
    <property type="entry name" value="Solute carrier family 17 member 3"/>
    <property type="match status" value="1"/>
</dbReference>
<keyword evidence="9" id="KW-1185">Reference proteome</keyword>
<feature type="transmembrane region" description="Helical" evidence="7">
    <location>
        <begin position="205"/>
        <end position="224"/>
    </location>
</feature>
<keyword evidence="3 7" id="KW-0812">Transmembrane</keyword>
<name>A0AA88Y7S5_PINIB</name>
<dbReference type="Proteomes" id="UP001186944">
    <property type="component" value="Unassembled WGS sequence"/>
</dbReference>
<evidence type="ECO:0000256" key="5">
    <source>
        <dbReference type="ARBA" id="ARBA00022989"/>
    </source>
</evidence>
<sequence length="347" mass="38349">MMRVNVSVAIVCMVNQTEVNGYTDNNVNSTFGFKGNGSNIESESTCSLRDNVIQSGSEGVVYPAQQSLFAKWNPPMERSRLASLGYAGAHIGYVIAFPIAALLCEYGFEGGWPSVFYVCGIVGTCWFLLWMYFVYDSPHHHPRISEAERKFLRAQLEEIHFSHKKNGFLSALPYVGLSVMTNASGHMADYLRRRRLLTTNQVRKVFNTVGSILPAIFVIGTGYLGCEKSVYAVVLLTMGVTTMGCQYGSGFLINSIDIAPNFAGIIFGISNTFATLPGFFSPYAIGELTQNKSREEWQTVFFITSAMYLAGAAVFIIFGSGYRQDWDPNESTKDIDLSNSIEQANNL</sequence>
<keyword evidence="5 7" id="KW-1133">Transmembrane helix</keyword>
<dbReference type="GO" id="GO:0006820">
    <property type="term" value="P:monoatomic anion transport"/>
    <property type="evidence" value="ECO:0007669"/>
    <property type="project" value="TreeGrafter"/>
</dbReference>
<dbReference type="AlphaFoldDB" id="A0AA88Y7S5"/>
<evidence type="ECO:0000256" key="3">
    <source>
        <dbReference type="ARBA" id="ARBA00022692"/>
    </source>
</evidence>
<keyword evidence="2" id="KW-0813">Transport</keyword>
<evidence type="ECO:0000256" key="2">
    <source>
        <dbReference type="ARBA" id="ARBA00022448"/>
    </source>
</evidence>
<evidence type="ECO:0000256" key="6">
    <source>
        <dbReference type="ARBA" id="ARBA00023136"/>
    </source>
</evidence>
<feature type="transmembrane region" description="Helical" evidence="7">
    <location>
        <begin position="265"/>
        <end position="285"/>
    </location>
</feature>
<keyword evidence="6 7" id="KW-0472">Membrane</keyword>
<organism evidence="8 9">
    <name type="scientific">Pinctada imbricata</name>
    <name type="common">Atlantic pearl-oyster</name>
    <name type="synonym">Pinctada martensii</name>
    <dbReference type="NCBI Taxonomy" id="66713"/>
    <lineage>
        <taxon>Eukaryota</taxon>
        <taxon>Metazoa</taxon>
        <taxon>Spiralia</taxon>
        <taxon>Lophotrochozoa</taxon>
        <taxon>Mollusca</taxon>
        <taxon>Bivalvia</taxon>
        <taxon>Autobranchia</taxon>
        <taxon>Pteriomorphia</taxon>
        <taxon>Pterioida</taxon>
        <taxon>Pterioidea</taxon>
        <taxon>Pteriidae</taxon>
        <taxon>Pinctada</taxon>
    </lineage>
</organism>
<protein>
    <recommendedName>
        <fullName evidence="10">Major facilitator superfamily (MFS) profile domain-containing protein</fullName>
    </recommendedName>
</protein>
<dbReference type="InterPro" id="IPR011701">
    <property type="entry name" value="MFS"/>
</dbReference>
<dbReference type="GO" id="GO:0016020">
    <property type="term" value="C:membrane"/>
    <property type="evidence" value="ECO:0007669"/>
    <property type="project" value="UniProtKB-SubCell"/>
</dbReference>
<evidence type="ECO:0000256" key="7">
    <source>
        <dbReference type="SAM" id="Phobius"/>
    </source>
</evidence>
<reference evidence="8" key="1">
    <citation type="submission" date="2019-08" db="EMBL/GenBank/DDBJ databases">
        <title>The improved chromosome-level genome for the pearl oyster Pinctada fucata martensii using PacBio sequencing and Hi-C.</title>
        <authorList>
            <person name="Zheng Z."/>
        </authorList>
    </citation>
    <scope>NUCLEOTIDE SEQUENCE</scope>
    <source>
        <strain evidence="8">ZZ-2019</strain>
        <tissue evidence="8">Adductor muscle</tissue>
    </source>
</reference>
<feature type="transmembrane region" description="Helical" evidence="7">
    <location>
        <begin position="81"/>
        <end position="103"/>
    </location>
</feature>
<dbReference type="EMBL" id="VSWD01000008">
    <property type="protein sequence ID" value="KAK3096146.1"/>
    <property type="molecule type" value="Genomic_DNA"/>
</dbReference>
<dbReference type="FunFam" id="1.20.1250.20:FF:001045">
    <property type="entry name" value="Solute carrier family 17 (sodium phosphate), member 3"/>
    <property type="match status" value="1"/>
</dbReference>
<evidence type="ECO:0000313" key="8">
    <source>
        <dbReference type="EMBL" id="KAK3096146.1"/>
    </source>
</evidence>
<feature type="transmembrane region" description="Helical" evidence="7">
    <location>
        <begin position="230"/>
        <end position="253"/>
    </location>
</feature>
<dbReference type="InterPro" id="IPR036259">
    <property type="entry name" value="MFS_trans_sf"/>
</dbReference>